<gene>
    <name evidence="1" type="ORF">FBZ83_1286</name>
</gene>
<sequence>MNTSKKLDEIQDGNGELFHYTSGGGLKGILKDKTMWATQYEYLNDSTEMTHLGDLLHRLLKERARTFVNNRKISNSQLRAEISRRGGLNKYLDAMCSDFLKGLNEAIFKKVSTPYVTSFCKHDSKYESTNGLLSQWRGYGGAGYAIVFDRKSVEDAVIAEANLFAYQAISAGSAIYNAEEKISAGDYDSLVDKIFYSMKCAISEDTEGFKTVVEDYAISSSFIKHQGFREENELRIIASPLTEYVLEAFQLDQPHFFPELPFKKILKREHPRTAIPIPYIELFSGIKDKIKVNRIIVGPGPDLDDRFEFARNLVDSQVLITKSQTPFIG</sequence>
<protein>
    <submittedName>
        <fullName evidence="1">DUF2971 family protein</fullName>
    </submittedName>
</protein>
<dbReference type="InterPro" id="IPR021352">
    <property type="entry name" value="DUF2971"/>
</dbReference>
<accession>A0A560BMA5</accession>
<dbReference type="Pfam" id="PF11185">
    <property type="entry name" value="DUF2971"/>
    <property type="match status" value="1"/>
</dbReference>
<evidence type="ECO:0000313" key="2">
    <source>
        <dbReference type="Proteomes" id="UP000318529"/>
    </source>
</evidence>
<evidence type="ECO:0000313" key="1">
    <source>
        <dbReference type="EMBL" id="TWA73732.1"/>
    </source>
</evidence>
<dbReference type="Proteomes" id="UP000318529">
    <property type="component" value="Unassembled WGS sequence"/>
</dbReference>
<proteinExistence type="predicted"/>
<organism evidence="1 2">
    <name type="scientific">Azospirillum brasilense</name>
    <dbReference type="NCBI Taxonomy" id="192"/>
    <lineage>
        <taxon>Bacteria</taxon>
        <taxon>Pseudomonadati</taxon>
        <taxon>Pseudomonadota</taxon>
        <taxon>Alphaproteobacteria</taxon>
        <taxon>Rhodospirillales</taxon>
        <taxon>Azospirillaceae</taxon>
        <taxon>Azospirillum</taxon>
    </lineage>
</organism>
<reference evidence="1 2" key="1">
    <citation type="submission" date="2019-06" db="EMBL/GenBank/DDBJ databases">
        <title>Genomic Encyclopedia of Type Strains, Phase IV (KMG-V): Genome sequencing to study the core and pangenomes of soil and plant-associated prokaryotes.</title>
        <authorList>
            <person name="Whitman W."/>
        </authorList>
    </citation>
    <scope>NUCLEOTIDE SEQUENCE [LARGE SCALE GENOMIC DNA]</scope>
    <source>
        <strain evidence="1 2">BR 11650</strain>
    </source>
</reference>
<dbReference type="EMBL" id="VITH01000028">
    <property type="protein sequence ID" value="TWA73732.1"/>
    <property type="molecule type" value="Genomic_DNA"/>
</dbReference>
<dbReference type="AlphaFoldDB" id="A0A560BMA5"/>
<name>A0A560BMA5_AZOBR</name>
<dbReference type="RefSeq" id="WP_145691034.1">
    <property type="nucleotide sequence ID" value="NZ_VITH01000028.1"/>
</dbReference>
<comment type="caution">
    <text evidence="1">The sequence shown here is derived from an EMBL/GenBank/DDBJ whole genome shotgun (WGS) entry which is preliminary data.</text>
</comment>